<sequence length="113" mass="12543">MNPKLVLALLAGALLAGCAAQPKPLYHWGEYQPRVYEHFRAESAPEEQILRLEEGVQKAAAAGEALPPGYHAHLGLLYGRIGRGEEMKRAFEAEKMQFPESAAFIDRLLDKLD</sequence>
<proteinExistence type="predicted"/>
<gene>
    <name evidence="2" type="ORF">C667_07176</name>
</gene>
<dbReference type="OrthoDB" id="9800218at2"/>
<keyword evidence="3" id="KW-1185">Reference proteome</keyword>
<dbReference type="PROSITE" id="PS51257">
    <property type="entry name" value="PROKAR_LIPOPROTEIN"/>
    <property type="match status" value="1"/>
</dbReference>
<feature type="signal peptide" evidence="1">
    <location>
        <begin position="1"/>
        <end position="22"/>
    </location>
</feature>
<name>N7A0A6_9RHOO</name>
<dbReference type="PIRSF" id="PIRSF020555">
    <property type="entry name" value="UCP020555"/>
    <property type="match status" value="1"/>
</dbReference>
<reference evidence="2 3" key="1">
    <citation type="submission" date="2012-09" db="EMBL/GenBank/DDBJ databases">
        <title>Draft Genome Sequences of 6 Strains from Genus Thauera.</title>
        <authorList>
            <person name="Liu B."/>
            <person name="Shapleigh J.P."/>
            <person name="Frostegard A.H."/>
        </authorList>
    </citation>
    <scope>NUCLEOTIDE SEQUENCE [LARGE SCALE GENOMIC DNA]</scope>
    <source>
        <strain evidence="2 3">B4P</strain>
    </source>
</reference>
<dbReference type="Pfam" id="PF16068">
    <property type="entry name" value="DUF4810"/>
    <property type="match status" value="1"/>
</dbReference>
<evidence type="ECO:0000313" key="2">
    <source>
        <dbReference type="EMBL" id="ENO97794.1"/>
    </source>
</evidence>
<dbReference type="EMBL" id="AMXF01000032">
    <property type="protein sequence ID" value="ENO97794.1"/>
    <property type="molecule type" value="Genomic_DNA"/>
</dbReference>
<dbReference type="InterPro" id="IPR014508">
    <property type="entry name" value="UCP020555_TPR-like"/>
</dbReference>
<dbReference type="AlphaFoldDB" id="N7A0A6"/>
<protein>
    <submittedName>
        <fullName evidence="2">Lipoprotein</fullName>
    </submittedName>
</protein>
<evidence type="ECO:0000313" key="3">
    <source>
        <dbReference type="Proteomes" id="UP000013047"/>
    </source>
</evidence>
<comment type="caution">
    <text evidence="2">The sequence shown here is derived from an EMBL/GenBank/DDBJ whole genome shotgun (WGS) entry which is preliminary data.</text>
</comment>
<keyword evidence="2" id="KW-0449">Lipoprotein</keyword>
<evidence type="ECO:0000256" key="1">
    <source>
        <dbReference type="SAM" id="SignalP"/>
    </source>
</evidence>
<dbReference type="Proteomes" id="UP000013047">
    <property type="component" value="Unassembled WGS sequence"/>
</dbReference>
<keyword evidence="1" id="KW-0732">Signal</keyword>
<organism evidence="2 3">
    <name type="scientific">Thauera phenylacetica B4P</name>
    <dbReference type="NCBI Taxonomy" id="1234382"/>
    <lineage>
        <taxon>Bacteria</taxon>
        <taxon>Pseudomonadati</taxon>
        <taxon>Pseudomonadota</taxon>
        <taxon>Betaproteobacteria</taxon>
        <taxon>Rhodocyclales</taxon>
        <taxon>Zoogloeaceae</taxon>
        <taxon>Thauera</taxon>
    </lineage>
</organism>
<accession>N7A0A6</accession>
<dbReference type="RefSeq" id="WP_004359268.1">
    <property type="nucleotide sequence ID" value="NZ_AMXF01000032.1"/>
</dbReference>
<feature type="chain" id="PRO_5004128944" evidence="1">
    <location>
        <begin position="23"/>
        <end position="113"/>
    </location>
</feature>